<organism evidence="19 20">
    <name type="scientific">Collinsella tanakaei YIT 12063</name>
    <dbReference type="NCBI Taxonomy" id="742742"/>
    <lineage>
        <taxon>Bacteria</taxon>
        <taxon>Bacillati</taxon>
        <taxon>Actinomycetota</taxon>
        <taxon>Coriobacteriia</taxon>
        <taxon>Coriobacteriales</taxon>
        <taxon>Coriobacteriaceae</taxon>
        <taxon>Collinsella</taxon>
    </lineage>
</organism>
<evidence type="ECO:0000256" key="17">
    <source>
        <dbReference type="RuleBase" id="RU362098"/>
    </source>
</evidence>
<keyword evidence="4" id="KW-1003">Cell membrane</keyword>
<comment type="caution">
    <text evidence="19">The sequence shown here is derived from an EMBL/GenBank/DDBJ whole genome shotgun (WGS) entry which is preliminary data.</text>
</comment>
<evidence type="ECO:0000256" key="1">
    <source>
        <dbReference type="ARBA" id="ARBA00003926"/>
    </source>
</evidence>
<reference evidence="19 20" key="1">
    <citation type="submission" date="2011-06" db="EMBL/GenBank/DDBJ databases">
        <title>The Genome Sequence of Collinsella tanakaei YIT 12063.</title>
        <authorList>
            <consortium name="The Broad Institute Genome Sequencing Platform"/>
            <person name="Earl A."/>
            <person name="Ward D."/>
            <person name="Feldgarden M."/>
            <person name="Gevers D."/>
            <person name="Morotomi M."/>
            <person name="Young S.K."/>
            <person name="Zeng Q."/>
            <person name="Gargeya S."/>
            <person name="Fitzgerald M."/>
            <person name="Haas B."/>
            <person name="Abouelleil A."/>
            <person name="Alvarado L."/>
            <person name="Arachchi H.M."/>
            <person name="Berlin A."/>
            <person name="Brown A."/>
            <person name="Chapman S.B."/>
            <person name="Chen Z."/>
            <person name="Dunbar C."/>
            <person name="Freedman E."/>
            <person name="Gearin G."/>
            <person name="Gellesch M."/>
            <person name="Goldberg J."/>
            <person name="Griggs A."/>
            <person name="Gujja S."/>
            <person name="Heiman D."/>
            <person name="Howarth C."/>
            <person name="Larson L."/>
            <person name="Lui A."/>
            <person name="MacDonald P.J.P."/>
            <person name="Mehta T."/>
            <person name="Montmayeur A."/>
            <person name="Murphy C."/>
            <person name="Neiman D."/>
            <person name="Pearson M."/>
            <person name="Priest M."/>
            <person name="Roberts A."/>
            <person name="Saif S."/>
            <person name="Shea T."/>
            <person name="Shenoy N."/>
            <person name="Sisk P."/>
            <person name="Stolte C."/>
            <person name="Sykes S."/>
            <person name="Wortman J."/>
            <person name="Nusbaum C."/>
            <person name="Birren B."/>
        </authorList>
    </citation>
    <scope>NUCLEOTIDE SEQUENCE [LARGE SCALE GENOMIC DNA]</scope>
    <source>
        <strain evidence="19 20">YIT 12063</strain>
    </source>
</reference>
<dbReference type="CDD" id="cd01879">
    <property type="entry name" value="FeoB"/>
    <property type="match status" value="1"/>
</dbReference>
<evidence type="ECO:0000256" key="4">
    <source>
        <dbReference type="ARBA" id="ARBA00022475"/>
    </source>
</evidence>
<dbReference type="GeneID" id="62758450"/>
<keyword evidence="8 15" id="KW-0547">Nucleotide-binding</keyword>
<feature type="binding site" evidence="15">
    <location>
        <begin position="57"/>
        <end position="60"/>
    </location>
    <ligand>
        <name>GTP</name>
        <dbReference type="ChEBI" id="CHEBI:37565"/>
        <label>1</label>
    </ligand>
</feature>
<dbReference type="Pfam" id="PF07670">
    <property type="entry name" value="Gate"/>
    <property type="match status" value="2"/>
</dbReference>
<feature type="transmembrane region" description="Helical" evidence="17">
    <location>
        <begin position="435"/>
        <end position="461"/>
    </location>
</feature>
<feature type="transmembrane region" description="Helical" evidence="17">
    <location>
        <begin position="283"/>
        <end position="301"/>
    </location>
</feature>
<name>G1WHD7_9ACTN</name>
<dbReference type="NCBIfam" id="TIGR00437">
    <property type="entry name" value="feoB"/>
    <property type="match status" value="1"/>
</dbReference>
<feature type="transmembrane region" description="Helical" evidence="17">
    <location>
        <begin position="570"/>
        <end position="589"/>
    </location>
</feature>
<evidence type="ECO:0000256" key="9">
    <source>
        <dbReference type="ARBA" id="ARBA00022989"/>
    </source>
</evidence>
<evidence type="ECO:0000256" key="16">
    <source>
        <dbReference type="PIRSR" id="PIRSR603373-2"/>
    </source>
</evidence>
<sequence>MAESQIHIALAGNPNCGKTTLFNLITGQNGYVGNWPGVTVEKKQAPLSVDKSVIITDLPGIYSLSPYSPEEQVSRDYLMSGEADVVVQVVDATNLERNLYLALQVIETGLPVVVALNMADLVKKNGDDIDVARLEKALGCPVVMISALKNNGVDALIDKAKTTAATKGSGQRHAFDSAIEDVLQHIESQLPASVAANRRRYYAVKMFERDSDAASAIKLTGAAAQKIEALIVQCEADCDDDAESIITGERYAVVAHIIDECLHRAPAKMSTSEKIDRIVTNRWLGLPIFAAIMFGVYYLAISTFGTSMTDWVNDNLFGDGWDFFGAAMPSVPALFEGWLSAAGASDMVISLVCDGIVAGVGAVLGFIPQMLVLFVLLSFLEDCGYMARVAFVMDRIFRRFGLSGKSFIPMLVSTGCGVPGVLATKTIENEKDRRMTVMTTTFIPCGAKLPVIALVMGALIGDAESTWIAPLFYFLGVIAVIVSGIMLKKTKLFAGRPTPFVMELPSYHMPSARSWALHVWERVSAYVKKAFTIIFASTIVVWFLSNFGLFNGVFGYLPAMEGIPEEFTDYSLLASLAGLLAWVFAPLGFDSWQATAMSITGLVAKENVMATAASLLHLADATETDPSLWAAFAALFPSAGAIAAFGAFNLLCAPCFAAMGTIRAQMNSAKWTAVALGYECGFAWVVGLMINQFYLAAQGVFSIWTVIAVLFALAILFQLFRPMPRGAWDDDAAERLTPAGASA</sequence>
<feature type="transmembrane region" description="Helical" evidence="17">
    <location>
        <begin position="321"/>
        <end position="339"/>
    </location>
</feature>
<evidence type="ECO:0000256" key="11">
    <source>
        <dbReference type="ARBA" id="ARBA00023065"/>
    </source>
</evidence>
<evidence type="ECO:0000259" key="18">
    <source>
        <dbReference type="PROSITE" id="PS51711"/>
    </source>
</evidence>
<protein>
    <recommendedName>
        <fullName evidence="14 17">Ferrous iron transport protein B</fullName>
    </recommendedName>
</protein>
<dbReference type="Gene3D" id="3.40.50.300">
    <property type="entry name" value="P-loop containing nucleotide triphosphate hydrolases"/>
    <property type="match status" value="1"/>
</dbReference>
<dbReference type="InterPro" id="IPR003373">
    <property type="entry name" value="Fe2_transport_prot-B"/>
</dbReference>
<feature type="binding site" evidence="15">
    <location>
        <begin position="117"/>
        <end position="120"/>
    </location>
    <ligand>
        <name>GTP</name>
        <dbReference type="ChEBI" id="CHEBI:37565"/>
        <label>1</label>
    </ligand>
</feature>
<dbReference type="InterPro" id="IPR011640">
    <property type="entry name" value="Fe2_transport_prot_B_C"/>
</dbReference>
<dbReference type="PROSITE" id="PS51711">
    <property type="entry name" value="G_FEOB"/>
    <property type="match status" value="1"/>
</dbReference>
<dbReference type="NCBIfam" id="TIGR00231">
    <property type="entry name" value="small_GTP"/>
    <property type="match status" value="1"/>
</dbReference>
<keyword evidence="10 17" id="KW-0408">Iron</keyword>
<dbReference type="eggNOG" id="COG0370">
    <property type="taxonomic scope" value="Bacteria"/>
</dbReference>
<dbReference type="InterPro" id="IPR050860">
    <property type="entry name" value="FeoB_GTPase"/>
</dbReference>
<feature type="transmembrane region" description="Helical" evidence="17">
    <location>
        <begin position="530"/>
        <end position="550"/>
    </location>
</feature>
<evidence type="ECO:0000256" key="5">
    <source>
        <dbReference type="ARBA" id="ARBA00022496"/>
    </source>
</evidence>
<keyword evidence="12 15" id="KW-0342">GTP-binding</keyword>
<dbReference type="OrthoDB" id="9809127at2"/>
<dbReference type="HOGENOM" id="CLU_013350_2_0_11"/>
<dbReference type="GO" id="GO:0005525">
    <property type="term" value="F:GTP binding"/>
    <property type="evidence" value="ECO:0007669"/>
    <property type="project" value="UniProtKB-KW"/>
</dbReference>
<evidence type="ECO:0000256" key="12">
    <source>
        <dbReference type="ARBA" id="ARBA00023134"/>
    </source>
</evidence>
<evidence type="ECO:0000256" key="6">
    <source>
        <dbReference type="ARBA" id="ARBA00022519"/>
    </source>
</evidence>
<accession>G1WHD7</accession>
<dbReference type="PATRIC" id="fig|742742.3.peg.662"/>
<feature type="domain" description="FeoB-type G" evidence="18">
    <location>
        <begin position="5"/>
        <end position="166"/>
    </location>
</feature>
<dbReference type="InterPro" id="IPR005225">
    <property type="entry name" value="Small_GTP-bd"/>
</dbReference>
<dbReference type="InterPro" id="IPR041069">
    <property type="entry name" value="FeoB_Cyto"/>
</dbReference>
<dbReference type="Proteomes" id="UP000004830">
    <property type="component" value="Unassembled WGS sequence"/>
</dbReference>
<dbReference type="SUPFAM" id="SSF52540">
    <property type="entry name" value="P-loop containing nucleoside triphosphate hydrolases"/>
    <property type="match status" value="1"/>
</dbReference>
<keyword evidence="7 17" id="KW-0812">Transmembrane</keyword>
<dbReference type="GO" id="GO:0005886">
    <property type="term" value="C:plasma membrane"/>
    <property type="evidence" value="ECO:0007669"/>
    <property type="project" value="UniProtKB-SubCell"/>
</dbReference>
<feature type="transmembrane region" description="Helical" evidence="17">
    <location>
        <begin position="596"/>
        <end position="616"/>
    </location>
</feature>
<feature type="binding site" evidence="16">
    <location>
        <position position="23"/>
    </location>
    <ligand>
        <name>Mg(2+)</name>
        <dbReference type="ChEBI" id="CHEBI:18420"/>
        <label>2</label>
    </ligand>
</feature>
<feature type="transmembrane region" description="Helical" evidence="17">
    <location>
        <begin position="628"/>
        <end position="659"/>
    </location>
</feature>
<feature type="binding site" evidence="16">
    <location>
        <position position="26"/>
    </location>
    <ligand>
        <name>Mg(2+)</name>
        <dbReference type="ChEBI" id="CHEBI:18420"/>
        <label>2</label>
    </ligand>
</feature>
<dbReference type="Gene3D" id="1.10.287.1770">
    <property type="match status" value="1"/>
</dbReference>
<keyword evidence="11" id="KW-0406">Ion transport</keyword>
<dbReference type="Pfam" id="PF02421">
    <property type="entry name" value="FeoB_N"/>
    <property type="match status" value="1"/>
</dbReference>
<evidence type="ECO:0000313" key="20">
    <source>
        <dbReference type="Proteomes" id="UP000004830"/>
    </source>
</evidence>
<evidence type="ECO:0000256" key="2">
    <source>
        <dbReference type="ARBA" id="ARBA00004429"/>
    </source>
</evidence>
<dbReference type="GO" id="GO:0046872">
    <property type="term" value="F:metal ion binding"/>
    <property type="evidence" value="ECO:0007669"/>
    <property type="project" value="UniProtKB-KW"/>
</dbReference>
<dbReference type="FunFam" id="3.40.50.300:FF:000426">
    <property type="entry name" value="Ferrous iron transport protein B"/>
    <property type="match status" value="1"/>
</dbReference>
<evidence type="ECO:0000256" key="10">
    <source>
        <dbReference type="ARBA" id="ARBA00023004"/>
    </source>
</evidence>
<dbReference type="Pfam" id="PF07664">
    <property type="entry name" value="FeoB_C"/>
    <property type="match status" value="1"/>
</dbReference>
<proteinExistence type="inferred from homology"/>
<evidence type="ECO:0000256" key="7">
    <source>
        <dbReference type="ARBA" id="ARBA00022692"/>
    </source>
</evidence>
<dbReference type="Pfam" id="PF17910">
    <property type="entry name" value="FeoB_Cyto"/>
    <property type="match status" value="1"/>
</dbReference>
<feature type="binding site" evidence="15">
    <location>
        <begin position="12"/>
        <end position="19"/>
    </location>
    <ligand>
        <name>GTP</name>
        <dbReference type="ChEBI" id="CHEBI:37565"/>
        <label>1</label>
    </ligand>
</feature>
<dbReference type="InterPro" id="IPR030389">
    <property type="entry name" value="G_FEOB_dom"/>
</dbReference>
<dbReference type="PANTHER" id="PTHR43185:SF1">
    <property type="entry name" value="FE(2+) TRANSPORTER FEOB"/>
    <property type="match status" value="1"/>
</dbReference>
<feature type="transmembrane region" description="Helical" evidence="17">
    <location>
        <begin position="400"/>
        <end position="423"/>
    </location>
</feature>
<feature type="binding site" evidence="15">
    <location>
        <begin position="37"/>
        <end position="41"/>
    </location>
    <ligand>
        <name>GTP</name>
        <dbReference type="ChEBI" id="CHEBI:37565"/>
        <label>1</label>
    </ligand>
</feature>
<keyword evidence="5 17" id="KW-0410">Iron transport</keyword>
<feature type="transmembrane region" description="Helical" evidence="17">
    <location>
        <begin position="351"/>
        <end position="380"/>
    </location>
</feature>
<feature type="binding site" evidence="16">
    <location>
        <position position="27"/>
    </location>
    <ligand>
        <name>Mg(2+)</name>
        <dbReference type="ChEBI" id="CHEBI:18420"/>
        <label>2</label>
    </ligand>
</feature>
<feature type="transmembrane region" description="Helical" evidence="17">
    <location>
        <begin position="467"/>
        <end position="487"/>
    </location>
</feature>
<evidence type="ECO:0000256" key="8">
    <source>
        <dbReference type="ARBA" id="ARBA00022741"/>
    </source>
</evidence>
<keyword evidence="13 17" id="KW-0472">Membrane</keyword>
<dbReference type="AlphaFoldDB" id="G1WHD7"/>
<dbReference type="RefSeq" id="WP_009140722.1">
    <property type="nucleotide sequence ID" value="NZ_JH126468.1"/>
</dbReference>
<dbReference type="EMBL" id="ADLS01000009">
    <property type="protein sequence ID" value="EGX66985.1"/>
    <property type="molecule type" value="Genomic_DNA"/>
</dbReference>
<evidence type="ECO:0000256" key="14">
    <source>
        <dbReference type="NCBIfam" id="TIGR00437"/>
    </source>
</evidence>
<dbReference type="InterPro" id="IPR027417">
    <property type="entry name" value="P-loop_NTPase"/>
</dbReference>
<dbReference type="PANTHER" id="PTHR43185">
    <property type="entry name" value="FERROUS IRON TRANSPORT PROTEIN B"/>
    <property type="match status" value="1"/>
</dbReference>
<dbReference type="GO" id="GO:0015093">
    <property type="term" value="F:ferrous iron transmembrane transporter activity"/>
    <property type="evidence" value="ECO:0007669"/>
    <property type="project" value="UniProtKB-UniRule"/>
</dbReference>
<keyword evidence="6" id="KW-0997">Cell inner membrane</keyword>
<gene>
    <name evidence="19" type="ORF">HMPREF9452_00687</name>
</gene>
<comment type="function">
    <text evidence="1 17">Probable transporter of a GTP-driven Fe(2+) uptake system.</text>
</comment>
<keyword evidence="20" id="KW-1185">Reference proteome</keyword>
<evidence type="ECO:0000256" key="3">
    <source>
        <dbReference type="ARBA" id="ARBA00022448"/>
    </source>
</evidence>
<evidence type="ECO:0000256" key="15">
    <source>
        <dbReference type="PIRSR" id="PIRSR603373-1"/>
    </source>
</evidence>
<keyword evidence="16" id="KW-0479">Metal-binding</keyword>
<feature type="transmembrane region" description="Helical" evidence="17">
    <location>
        <begin position="701"/>
        <end position="720"/>
    </location>
</feature>
<dbReference type="InterPro" id="IPR011642">
    <property type="entry name" value="Gate_dom"/>
</dbReference>
<keyword evidence="3 17" id="KW-0813">Transport</keyword>
<evidence type="ECO:0000256" key="13">
    <source>
        <dbReference type="ARBA" id="ARBA00023136"/>
    </source>
</evidence>
<comment type="similarity">
    <text evidence="17">Belongs to the TRAFAC class TrmE-Era-EngA-EngB-Septin-like GTPase superfamily. FeoB GTPase (TC 9.A.8) family.</text>
</comment>
<keyword evidence="16" id="KW-0460">Magnesium</keyword>
<feature type="transmembrane region" description="Helical" evidence="17">
    <location>
        <begin position="671"/>
        <end position="695"/>
    </location>
</feature>
<comment type="subcellular location">
    <subcellularLocation>
        <location evidence="2 17">Cell inner membrane</location>
        <topology evidence="2 17">Multi-pass membrane protein</topology>
    </subcellularLocation>
</comment>
<dbReference type="STRING" id="742742.HMPREF9452_00687"/>
<evidence type="ECO:0000313" key="19">
    <source>
        <dbReference type="EMBL" id="EGX66985.1"/>
    </source>
</evidence>
<keyword evidence="9 17" id="KW-1133">Transmembrane helix</keyword>